<dbReference type="AlphaFoldDB" id="A0A1M6DX80"/>
<dbReference type="Proteomes" id="UP000184241">
    <property type="component" value="Unassembled WGS sequence"/>
</dbReference>
<dbReference type="EMBL" id="FQXU01000020">
    <property type="protein sequence ID" value="SHI77887.1"/>
    <property type="molecule type" value="Genomic_DNA"/>
</dbReference>
<protein>
    <submittedName>
        <fullName evidence="1">Uncharacterized protein</fullName>
    </submittedName>
</protein>
<proteinExistence type="predicted"/>
<evidence type="ECO:0000313" key="1">
    <source>
        <dbReference type="EMBL" id="SHI77887.1"/>
    </source>
</evidence>
<dbReference type="RefSeq" id="WP_073022626.1">
    <property type="nucleotide sequence ID" value="NZ_FQXU01000020.1"/>
</dbReference>
<organism evidence="1 2">
    <name type="scientific">Clostridium intestinale DSM 6191</name>
    <dbReference type="NCBI Taxonomy" id="1121320"/>
    <lineage>
        <taxon>Bacteria</taxon>
        <taxon>Bacillati</taxon>
        <taxon>Bacillota</taxon>
        <taxon>Clostridia</taxon>
        <taxon>Eubacteriales</taxon>
        <taxon>Clostridiaceae</taxon>
        <taxon>Clostridium</taxon>
    </lineage>
</organism>
<gene>
    <name evidence="1" type="ORF">SAMN02745941_04319</name>
</gene>
<sequence>MGKSNNDNNEIPQEGEKIEKFGVWGEVKGGNTIREFDIADLVKEKLKNNPVKTPFIEPEKKKKVAIEREYDHSDTKCKKNFYLGFPIIRMLNDLKIKHPNVNVRISKIVESAIKHYYKYIMEEGGTQEE</sequence>
<evidence type="ECO:0000313" key="2">
    <source>
        <dbReference type="Proteomes" id="UP000184241"/>
    </source>
</evidence>
<reference evidence="1 2" key="1">
    <citation type="submission" date="2016-11" db="EMBL/GenBank/DDBJ databases">
        <authorList>
            <person name="Jaros S."/>
            <person name="Januszkiewicz K."/>
            <person name="Wedrychowicz H."/>
        </authorList>
    </citation>
    <scope>NUCLEOTIDE SEQUENCE [LARGE SCALE GENOMIC DNA]</scope>
    <source>
        <strain evidence="1 2">DSM 6191</strain>
    </source>
</reference>
<name>A0A1M6DX80_9CLOT</name>
<accession>A0A1M6DX80</accession>